<evidence type="ECO:0000313" key="9">
    <source>
        <dbReference type="EMBL" id="PWB72017.1"/>
    </source>
</evidence>
<evidence type="ECO:0000256" key="3">
    <source>
        <dbReference type="ARBA" id="ARBA00022475"/>
    </source>
</evidence>
<dbReference type="AlphaFoldDB" id="A0A855X5D1"/>
<dbReference type="Proteomes" id="UP000250918">
    <property type="component" value="Unassembled WGS sequence"/>
</dbReference>
<sequence length="406" mass="45138">MFRRAWHFLKQFDTSLWVLISGWFVAAMGFAASIPFISIYFHAELGLSPSEIGLFFGAQAIVRSIFQAIGGEMSDRISRRWMLIHSQTFRAFSFLMLGVAVQFNWGFWWVSVMFTVQSILGSIFMPAVNALVADLLPPEKRLDGYAVARSATNLGWAVGPAFGGFMAKASYPMLFYFSAILTLGSAVIFRRFLKVPAMAAREDRFHFRDLLAIREDKHIARHAVLTLLLYLVVAQLIAPFSVYTVEMVGISEGQLGLLFTLNGLLVALLQVPVTRMLAHARFTTQLAWGSVLYFIGYGILGFISHFEYFVMAIFIVTLGEAVMSPPGLTLTSRLAPPGRMGRYMGIRGFAETAGWSLGPLYGGLILDNLGHRPEIAWIVISSLALVAGAGYFRFGKTLPHQYNIKE</sequence>
<feature type="transmembrane region" description="Helical" evidence="7">
    <location>
        <begin position="286"/>
        <end position="303"/>
    </location>
</feature>
<gene>
    <name evidence="9" type="ORF">C3F09_07125</name>
</gene>
<keyword evidence="6 7" id="KW-0472">Membrane</keyword>
<organism evidence="9 10">
    <name type="scientific">candidate division GN15 bacterium</name>
    <dbReference type="NCBI Taxonomy" id="2072418"/>
    <lineage>
        <taxon>Bacteria</taxon>
        <taxon>candidate division GN15</taxon>
    </lineage>
</organism>
<keyword evidence="2" id="KW-0813">Transport</keyword>
<dbReference type="InterPro" id="IPR050171">
    <property type="entry name" value="MFS_Transporters"/>
</dbReference>
<feature type="transmembrane region" description="Helical" evidence="7">
    <location>
        <begin position="309"/>
        <end position="328"/>
    </location>
</feature>
<feature type="transmembrane region" description="Helical" evidence="7">
    <location>
        <begin position="16"/>
        <end position="40"/>
    </location>
</feature>
<dbReference type="GO" id="GO:0005886">
    <property type="term" value="C:plasma membrane"/>
    <property type="evidence" value="ECO:0007669"/>
    <property type="project" value="UniProtKB-SubCell"/>
</dbReference>
<dbReference type="CDD" id="cd17329">
    <property type="entry name" value="MFS_MdtH_MDR_like"/>
    <property type="match status" value="1"/>
</dbReference>
<dbReference type="InterPro" id="IPR020846">
    <property type="entry name" value="MFS_dom"/>
</dbReference>
<dbReference type="InterPro" id="IPR011701">
    <property type="entry name" value="MFS"/>
</dbReference>
<evidence type="ECO:0000256" key="2">
    <source>
        <dbReference type="ARBA" id="ARBA00022448"/>
    </source>
</evidence>
<feature type="transmembrane region" description="Helical" evidence="7">
    <location>
        <begin position="375"/>
        <end position="394"/>
    </location>
</feature>
<feature type="transmembrane region" description="Helical" evidence="7">
    <location>
        <begin position="255"/>
        <end position="274"/>
    </location>
</feature>
<dbReference type="PANTHER" id="PTHR23517">
    <property type="entry name" value="RESISTANCE PROTEIN MDTM, PUTATIVE-RELATED-RELATED"/>
    <property type="match status" value="1"/>
</dbReference>
<feature type="domain" description="Major facilitator superfamily (MFS) profile" evidence="8">
    <location>
        <begin position="15"/>
        <end position="399"/>
    </location>
</feature>
<feature type="transmembrane region" description="Helical" evidence="7">
    <location>
        <begin position="52"/>
        <end position="70"/>
    </location>
</feature>
<dbReference type="InterPro" id="IPR036259">
    <property type="entry name" value="MFS_trans_sf"/>
</dbReference>
<feature type="transmembrane region" description="Helical" evidence="7">
    <location>
        <begin position="349"/>
        <end position="369"/>
    </location>
</feature>
<evidence type="ECO:0000313" key="10">
    <source>
        <dbReference type="Proteomes" id="UP000250918"/>
    </source>
</evidence>
<evidence type="ECO:0000256" key="5">
    <source>
        <dbReference type="ARBA" id="ARBA00022989"/>
    </source>
</evidence>
<evidence type="ECO:0000256" key="4">
    <source>
        <dbReference type="ARBA" id="ARBA00022692"/>
    </source>
</evidence>
<dbReference type="EMBL" id="PQAP01000097">
    <property type="protein sequence ID" value="PWB72017.1"/>
    <property type="molecule type" value="Genomic_DNA"/>
</dbReference>
<accession>A0A855X5D1</accession>
<feature type="transmembrane region" description="Helical" evidence="7">
    <location>
        <begin position="91"/>
        <end position="110"/>
    </location>
</feature>
<reference evidence="9 10" key="1">
    <citation type="journal article" date="2018" name="ISME J.">
        <title>A methanotrophic archaeon couples anaerobic oxidation of methane to Fe(III) reduction.</title>
        <authorList>
            <person name="Cai C."/>
            <person name="Leu A.O."/>
            <person name="Xie G.J."/>
            <person name="Guo J."/>
            <person name="Feng Y."/>
            <person name="Zhao J.X."/>
            <person name="Tyson G.W."/>
            <person name="Yuan Z."/>
            <person name="Hu S."/>
        </authorList>
    </citation>
    <scope>NUCLEOTIDE SEQUENCE [LARGE SCALE GENOMIC DNA]</scope>
    <source>
        <strain evidence="9">FeB_12</strain>
    </source>
</reference>
<name>A0A855X5D1_9BACT</name>
<dbReference type="PANTHER" id="PTHR23517:SF2">
    <property type="entry name" value="MULTIDRUG RESISTANCE PROTEIN MDTH"/>
    <property type="match status" value="1"/>
</dbReference>
<feature type="transmembrane region" description="Helical" evidence="7">
    <location>
        <begin position="223"/>
        <end position="243"/>
    </location>
</feature>
<feature type="transmembrane region" description="Helical" evidence="7">
    <location>
        <begin position="173"/>
        <end position="193"/>
    </location>
</feature>
<evidence type="ECO:0000256" key="6">
    <source>
        <dbReference type="ARBA" id="ARBA00023136"/>
    </source>
</evidence>
<comment type="subcellular location">
    <subcellularLocation>
        <location evidence="1">Cell membrane</location>
        <topology evidence="1">Multi-pass membrane protein</topology>
    </subcellularLocation>
</comment>
<evidence type="ECO:0000256" key="1">
    <source>
        <dbReference type="ARBA" id="ARBA00004651"/>
    </source>
</evidence>
<dbReference type="Pfam" id="PF07690">
    <property type="entry name" value="MFS_1"/>
    <property type="match status" value="1"/>
</dbReference>
<dbReference type="PROSITE" id="PS50850">
    <property type="entry name" value="MFS"/>
    <property type="match status" value="1"/>
</dbReference>
<keyword evidence="5 7" id="KW-1133">Transmembrane helix</keyword>
<dbReference type="GO" id="GO:0022857">
    <property type="term" value="F:transmembrane transporter activity"/>
    <property type="evidence" value="ECO:0007669"/>
    <property type="project" value="InterPro"/>
</dbReference>
<dbReference type="Gene3D" id="1.20.1250.20">
    <property type="entry name" value="MFS general substrate transporter like domains"/>
    <property type="match status" value="2"/>
</dbReference>
<evidence type="ECO:0000259" key="8">
    <source>
        <dbReference type="PROSITE" id="PS50850"/>
    </source>
</evidence>
<proteinExistence type="predicted"/>
<keyword evidence="3" id="KW-1003">Cell membrane</keyword>
<dbReference type="SUPFAM" id="SSF103473">
    <property type="entry name" value="MFS general substrate transporter"/>
    <property type="match status" value="1"/>
</dbReference>
<protein>
    <recommendedName>
        <fullName evidence="8">Major facilitator superfamily (MFS) profile domain-containing protein</fullName>
    </recommendedName>
</protein>
<evidence type="ECO:0000256" key="7">
    <source>
        <dbReference type="SAM" id="Phobius"/>
    </source>
</evidence>
<keyword evidence="4 7" id="KW-0812">Transmembrane</keyword>
<comment type="caution">
    <text evidence="9">The sequence shown here is derived from an EMBL/GenBank/DDBJ whole genome shotgun (WGS) entry which is preliminary data.</text>
</comment>